<dbReference type="EMBL" id="QRVJ01000031">
    <property type="protein sequence ID" value="RGS33162.1"/>
    <property type="molecule type" value="Genomic_DNA"/>
</dbReference>
<evidence type="ECO:0000313" key="8">
    <source>
        <dbReference type="Proteomes" id="UP000283341"/>
    </source>
</evidence>
<evidence type="ECO:0000313" key="9">
    <source>
        <dbReference type="Proteomes" id="UP000448877"/>
    </source>
</evidence>
<dbReference type="SUPFAM" id="SSF53649">
    <property type="entry name" value="Alkaline phosphatase-like"/>
    <property type="match status" value="1"/>
</dbReference>
<dbReference type="AlphaFoldDB" id="A0A0N7IG06"/>
<evidence type="ECO:0000313" key="4">
    <source>
        <dbReference type="EMBL" id="KAA5415724.1"/>
    </source>
</evidence>
<evidence type="ECO:0000313" key="3">
    <source>
        <dbReference type="EMBL" id="KAA5412220.1"/>
    </source>
</evidence>
<keyword evidence="2" id="KW-0378">Hydrolase</keyword>
<dbReference type="eggNOG" id="COG3119">
    <property type="taxonomic scope" value="Bacteria"/>
</dbReference>
<dbReference type="InterPro" id="IPR017850">
    <property type="entry name" value="Alkaline_phosphatase_core_sf"/>
</dbReference>
<dbReference type="EMBL" id="CP012801">
    <property type="protein sequence ID" value="ALJ61667.1"/>
    <property type="molecule type" value="Genomic_DNA"/>
</dbReference>
<protein>
    <submittedName>
        <fullName evidence="2">Alkaline phosphatase PafA</fullName>
        <ecNumber evidence="2">3.1.3.1</ecNumber>
    </submittedName>
    <submittedName>
        <fullName evidence="3">Alkaline phosphatase family protein</fullName>
    </submittedName>
</protein>
<dbReference type="KEGG" id="bcel:BcellWH2_04450"/>
<name>A0A0N7IG06_9BACE</name>
<evidence type="ECO:0000313" key="10">
    <source>
        <dbReference type="Proteomes" id="UP000482653"/>
    </source>
</evidence>
<feature type="chain" id="PRO_5013460237" evidence="1">
    <location>
        <begin position="20"/>
        <end position="522"/>
    </location>
</feature>
<dbReference type="EMBL" id="VVYV01000077">
    <property type="protein sequence ID" value="KAA5412220.1"/>
    <property type="molecule type" value="Genomic_DNA"/>
</dbReference>
<feature type="signal peptide" evidence="1">
    <location>
        <begin position="1"/>
        <end position="19"/>
    </location>
</feature>
<evidence type="ECO:0000313" key="2">
    <source>
        <dbReference type="EMBL" id="ALJ61667.1"/>
    </source>
</evidence>
<accession>A0A0N7IG06</accession>
<evidence type="ECO:0000313" key="5">
    <source>
        <dbReference type="EMBL" id="MDT4512997.1"/>
    </source>
</evidence>
<dbReference type="PIRSF" id="PIRSF031924">
    <property type="entry name" value="Pi-irrepressible_AP"/>
    <property type="match status" value="1"/>
</dbReference>
<reference evidence="5" key="4">
    <citation type="submission" date="2023-08" db="EMBL/GenBank/DDBJ databases">
        <title>Reintroducing virulent viruses to syntetic microbiomes.</title>
        <authorList>
            <person name="Wilde J."/>
            <person name="Boyes R."/>
            <person name="Robinson A.V."/>
            <person name="Daisley B.A."/>
            <person name="Allen-Vercoe E."/>
        </authorList>
    </citation>
    <scope>NUCLEOTIDE SEQUENCE</scope>
    <source>
        <strain evidence="5">225I_12FAA</strain>
    </source>
</reference>
<dbReference type="EMBL" id="JAVSNH010000001">
    <property type="protein sequence ID" value="MDT4512997.1"/>
    <property type="molecule type" value="Genomic_DNA"/>
</dbReference>
<dbReference type="STRING" id="246787.BcellWH2_04450"/>
<evidence type="ECO:0000313" key="6">
    <source>
        <dbReference type="EMBL" id="RGS33162.1"/>
    </source>
</evidence>
<organism evidence="2 7">
    <name type="scientific">Bacteroides cellulosilyticus</name>
    <dbReference type="NCBI Taxonomy" id="246787"/>
    <lineage>
        <taxon>Bacteria</taxon>
        <taxon>Pseudomonadati</taxon>
        <taxon>Bacteroidota</taxon>
        <taxon>Bacteroidia</taxon>
        <taxon>Bacteroidales</taxon>
        <taxon>Bacteroidaceae</taxon>
        <taxon>Bacteroides</taxon>
    </lineage>
</organism>
<dbReference type="Proteomes" id="UP000448877">
    <property type="component" value="Unassembled WGS sequence"/>
</dbReference>
<dbReference type="Proteomes" id="UP000482653">
    <property type="component" value="Unassembled WGS sequence"/>
</dbReference>
<dbReference type="GeneID" id="66309760"/>
<dbReference type="GO" id="GO:0004035">
    <property type="term" value="F:alkaline phosphatase activity"/>
    <property type="evidence" value="ECO:0007669"/>
    <property type="project" value="UniProtKB-EC"/>
</dbReference>
<evidence type="ECO:0000313" key="7">
    <source>
        <dbReference type="Proteomes" id="UP000061809"/>
    </source>
</evidence>
<dbReference type="Pfam" id="PF01663">
    <property type="entry name" value="Phosphodiest"/>
    <property type="match status" value="1"/>
</dbReference>
<dbReference type="Proteomes" id="UP001266995">
    <property type="component" value="Unassembled WGS sequence"/>
</dbReference>
<dbReference type="Proteomes" id="UP000283341">
    <property type="component" value="Unassembled WGS sequence"/>
</dbReference>
<gene>
    <name evidence="2" type="primary">pafA</name>
    <name evidence="2" type="ORF">BcellWH2_04450</name>
    <name evidence="6" type="ORF">DWX97_22685</name>
    <name evidence="3" type="ORF">F2Y81_26595</name>
    <name evidence="4" type="ORF">F2Y87_20210</name>
    <name evidence="5" type="ORF">RO785_18670</name>
</gene>
<dbReference type="Gene3D" id="3.30.1360.150">
    <property type="match status" value="1"/>
</dbReference>
<dbReference type="InterPro" id="IPR002591">
    <property type="entry name" value="Phosphodiest/P_Trfase"/>
</dbReference>
<dbReference type="RefSeq" id="WP_007212930.1">
    <property type="nucleotide sequence ID" value="NZ_CABMLT010000015.1"/>
</dbReference>
<reference evidence="9 10" key="3">
    <citation type="journal article" date="2019" name="Nat. Med.">
        <title>A library of human gut bacterial isolates paired with longitudinal multiomics data enables mechanistic microbiome research.</title>
        <authorList>
            <person name="Poyet M."/>
            <person name="Groussin M."/>
            <person name="Gibbons S.M."/>
            <person name="Avila-Pacheco J."/>
            <person name="Jiang X."/>
            <person name="Kearney S.M."/>
            <person name="Perrotta A.R."/>
            <person name="Berdy B."/>
            <person name="Zhao S."/>
            <person name="Lieberman T.D."/>
            <person name="Swanson P.K."/>
            <person name="Smith M."/>
            <person name="Roesemann S."/>
            <person name="Alexander J.E."/>
            <person name="Rich S.A."/>
            <person name="Livny J."/>
            <person name="Vlamakis H."/>
            <person name="Clish C."/>
            <person name="Bullock K."/>
            <person name="Deik A."/>
            <person name="Scott J."/>
            <person name="Pierce K.A."/>
            <person name="Xavier R.J."/>
            <person name="Alm E.J."/>
        </authorList>
    </citation>
    <scope>NUCLEOTIDE SEQUENCE [LARGE SCALE GENOMIC DNA]</scope>
    <source>
        <strain evidence="3 9">BIOML-A6</strain>
        <strain evidence="4 10">BIOML-A8</strain>
    </source>
</reference>
<dbReference type="CDD" id="cd16016">
    <property type="entry name" value="AP-SPAP"/>
    <property type="match status" value="1"/>
</dbReference>
<dbReference type="InterPro" id="IPR026263">
    <property type="entry name" value="Alkaline_phosphatase_prok"/>
</dbReference>
<evidence type="ECO:0000256" key="1">
    <source>
        <dbReference type="SAM" id="SignalP"/>
    </source>
</evidence>
<dbReference type="Gene3D" id="3.40.720.10">
    <property type="entry name" value="Alkaline Phosphatase, subunit A"/>
    <property type="match status" value="1"/>
</dbReference>
<sequence>MKKGLITSILALTFTGLQAQPLPATPKLVVTLTIDQLRTDYMEAFSTLYGEKGFKRLMREGKVFYQTEFPFNGTDRASAIAAIYSGTTPSMNGIISQYWMDASTLRPVNCVDDGAFMGNFTDENSSPSQLLTSTIADELKVATRNKGLVYAIAPSRDAAVLAAGHTGNGAFWLNENTGKWCSTTYYSEFPWWVSQYNERKSPDFRIRDMVWEPAHPINKYTFLPEWRDQPFKYKFDSERRNKFRRLLTSPFINDEVNLLTEELLEKSTIAKDEIPDLLALTYYAGNYNHKSTQECAMEMQDTYVRLDRSIAALLDLIDRKVGLHNVVFCITSTGYADPEAPDLGLYRIPGGEFYLNRCATLLNMYLMATYGEGQYVETYHNQQIYLNHKLIENKQLNLAEIQDKSADFLIQFSGVNEAYSAHRLLLGPWSPQIELARNSFHRKRSGDLLIDVLPGWTIVEENATDNRVVRHANVPAPLIFLGGGVKPETIRVPVNITRVAPTLSSVMRIRAPNACTETPLNF</sequence>
<reference evidence="6 8" key="2">
    <citation type="submission" date="2018-08" db="EMBL/GenBank/DDBJ databases">
        <title>A genome reference for cultivated species of the human gut microbiota.</title>
        <authorList>
            <person name="Zou Y."/>
            <person name="Xue W."/>
            <person name="Luo G."/>
        </authorList>
    </citation>
    <scope>NUCLEOTIDE SEQUENCE [LARGE SCALE GENOMIC DNA]</scope>
    <source>
        <strain evidence="6 8">AF22-3AC</strain>
    </source>
</reference>
<dbReference type="EC" id="3.1.3.1" evidence="2"/>
<dbReference type="Proteomes" id="UP000061809">
    <property type="component" value="Chromosome"/>
</dbReference>
<dbReference type="PATRIC" id="fig|246787.4.peg.4598"/>
<dbReference type="EMBL" id="VVYX01000028">
    <property type="protein sequence ID" value="KAA5415724.1"/>
    <property type="molecule type" value="Genomic_DNA"/>
</dbReference>
<keyword evidence="1" id="KW-0732">Signal</keyword>
<proteinExistence type="predicted"/>
<reference evidence="2 7" key="1">
    <citation type="journal article" date="2015" name="Science">
        <title>Genetic determinants of in vivo fitness and diet responsiveness in multiple human gut Bacteroides.</title>
        <authorList>
            <person name="Wu M."/>
            <person name="McNulty N.P."/>
            <person name="Rodionov D.A."/>
            <person name="Khoroshkin M.S."/>
            <person name="Griffin N.W."/>
            <person name="Cheng J."/>
            <person name="Latreille P."/>
            <person name="Kerstetter R.A."/>
            <person name="Terrapon N."/>
            <person name="Henrissat B."/>
            <person name="Osterman A.L."/>
            <person name="Gordon J.I."/>
        </authorList>
    </citation>
    <scope>NUCLEOTIDE SEQUENCE [LARGE SCALE GENOMIC DNA]</scope>
    <source>
        <strain evidence="2 7">WH2</strain>
    </source>
</reference>